<dbReference type="PROSITE" id="PS51295">
    <property type="entry name" value="CRM"/>
    <property type="match status" value="1"/>
</dbReference>
<dbReference type="SUPFAM" id="SSF75471">
    <property type="entry name" value="YhbY-like"/>
    <property type="match status" value="1"/>
</dbReference>
<sequence length="80" mass="9084">MSTRKQRIHNLEVTLWVGKRGIGAVVDELDEQLDNQEFVKIKFHRAARAEGDTEELATELAERTNATVVQTRGHTAVLER</sequence>
<dbReference type="InterPro" id="IPR035920">
    <property type="entry name" value="YhbY-like_sf"/>
</dbReference>
<evidence type="ECO:0000256" key="1">
    <source>
        <dbReference type="ARBA" id="ARBA00022884"/>
    </source>
</evidence>
<dbReference type="OrthoDB" id="30785at2157"/>
<name>A0A6B0T625_9EURY</name>
<dbReference type="PANTHER" id="PTHR40065">
    <property type="entry name" value="RNA-BINDING PROTEIN YHBY"/>
    <property type="match status" value="1"/>
</dbReference>
<dbReference type="GO" id="GO:0003723">
    <property type="term" value="F:RNA binding"/>
    <property type="evidence" value="ECO:0007669"/>
    <property type="project" value="UniProtKB-UniRule"/>
</dbReference>
<evidence type="ECO:0000313" key="4">
    <source>
        <dbReference type="EMBL" id="MXR51023.1"/>
    </source>
</evidence>
<dbReference type="RefSeq" id="WP_159763102.1">
    <property type="nucleotide sequence ID" value="NZ_WUUT01000001.1"/>
</dbReference>
<protein>
    <submittedName>
        <fullName evidence="4">RNA-binding protein</fullName>
    </submittedName>
</protein>
<dbReference type="InterPro" id="IPR001890">
    <property type="entry name" value="RNA-binding_CRM"/>
</dbReference>
<dbReference type="PANTHER" id="PTHR40065:SF3">
    <property type="entry name" value="RNA-BINDING PROTEIN YHBY"/>
    <property type="match status" value="1"/>
</dbReference>
<dbReference type="Gene3D" id="3.30.110.60">
    <property type="entry name" value="YhbY-like"/>
    <property type="match status" value="1"/>
</dbReference>
<keyword evidence="1 2" id="KW-0694">RNA-binding</keyword>
<keyword evidence="5" id="KW-1185">Reference proteome</keyword>
<dbReference type="EMBL" id="WUUT01000001">
    <property type="protein sequence ID" value="MXR51023.1"/>
    <property type="molecule type" value="Genomic_DNA"/>
</dbReference>
<organism evidence="4 5">
    <name type="scientific">Halovenus carboxidivorans</name>
    <dbReference type="NCBI Taxonomy" id="2692199"/>
    <lineage>
        <taxon>Archaea</taxon>
        <taxon>Methanobacteriati</taxon>
        <taxon>Methanobacteriota</taxon>
        <taxon>Stenosarchaea group</taxon>
        <taxon>Halobacteria</taxon>
        <taxon>Halobacteriales</taxon>
        <taxon>Haloarculaceae</taxon>
        <taxon>Halovenus</taxon>
    </lineage>
</organism>
<gene>
    <name evidence="4" type="ORF">GRX03_05305</name>
</gene>
<dbReference type="AlphaFoldDB" id="A0A6B0T625"/>
<feature type="domain" description="CRM" evidence="3">
    <location>
        <begin position="1"/>
        <end position="80"/>
    </location>
</feature>
<dbReference type="Pfam" id="PF01985">
    <property type="entry name" value="CRS1_YhbY"/>
    <property type="match status" value="1"/>
</dbReference>
<proteinExistence type="predicted"/>
<accession>A0A6B0T625</accession>
<evidence type="ECO:0000256" key="2">
    <source>
        <dbReference type="PROSITE-ProRule" id="PRU00626"/>
    </source>
</evidence>
<evidence type="ECO:0000259" key="3">
    <source>
        <dbReference type="PROSITE" id="PS51295"/>
    </source>
</evidence>
<comment type="caution">
    <text evidence="4">The sequence shown here is derived from an EMBL/GenBank/DDBJ whole genome shotgun (WGS) entry which is preliminary data.</text>
</comment>
<dbReference type="Proteomes" id="UP000466535">
    <property type="component" value="Unassembled WGS sequence"/>
</dbReference>
<dbReference type="InterPro" id="IPR051925">
    <property type="entry name" value="RNA-binding_domain"/>
</dbReference>
<evidence type="ECO:0000313" key="5">
    <source>
        <dbReference type="Proteomes" id="UP000466535"/>
    </source>
</evidence>
<reference evidence="4 5" key="1">
    <citation type="submission" date="2019-12" db="EMBL/GenBank/DDBJ databases">
        <title>Isolation and characterization of three novel carbon monoxide-oxidizing members of Halobacteria from salione crusts and soils.</title>
        <authorList>
            <person name="Myers M.R."/>
            <person name="King G.M."/>
        </authorList>
    </citation>
    <scope>NUCLEOTIDE SEQUENCE [LARGE SCALE GENOMIC DNA]</scope>
    <source>
        <strain evidence="4 5">WSH3</strain>
    </source>
</reference>
<dbReference type="SMART" id="SM01103">
    <property type="entry name" value="CRS1_YhbY"/>
    <property type="match status" value="1"/>
</dbReference>